<accession>A0A1G9PHI1</accession>
<dbReference type="Proteomes" id="UP000199226">
    <property type="component" value="Unassembled WGS sequence"/>
</dbReference>
<feature type="transmembrane region" description="Helical" evidence="1">
    <location>
        <begin position="70"/>
        <end position="89"/>
    </location>
</feature>
<reference evidence="4" key="1">
    <citation type="submission" date="2016-10" db="EMBL/GenBank/DDBJ databases">
        <authorList>
            <person name="Varghese N."/>
            <person name="Submissions S."/>
        </authorList>
    </citation>
    <scope>NUCLEOTIDE SEQUENCE [LARGE SCALE GENOMIC DNA]</scope>
    <source>
        <strain evidence="4">DSM 24536</strain>
    </source>
</reference>
<dbReference type="OrthoDB" id="9799090at2"/>
<feature type="transmembrane region" description="Helical" evidence="1">
    <location>
        <begin position="95"/>
        <end position="118"/>
    </location>
</feature>
<gene>
    <name evidence="3" type="ORF">SAMN05421813_104134</name>
</gene>
<evidence type="ECO:0000259" key="2">
    <source>
        <dbReference type="Pfam" id="PF07885"/>
    </source>
</evidence>
<feature type="transmembrane region" description="Helical" evidence="1">
    <location>
        <begin position="158"/>
        <end position="178"/>
    </location>
</feature>
<keyword evidence="1" id="KW-1133">Transmembrane helix</keyword>
<dbReference type="AlphaFoldDB" id="A0A1G9PHI1"/>
<sequence length="225" mass="26506">MFGSQDPEKFKIPLSTSPFEQISNVWNSSHYQDFGIERLVRLFLVSSKVFFPGIYIDFLTRNLPAHSKKIYGEFYVIFKTVMPFVMLHYSLWDHYWLFVFNIYLLIETFLYVFYKIFLPEHNYGKLANRSIILLFFNFFEVIASFGVIYAAGNYLNQPITSWVDALYFSFITGITIGYGDFYPINETGKILVMVQVMSTISFLFLFFNFFAPRAQDITEWNSGNE</sequence>
<evidence type="ECO:0000313" key="3">
    <source>
        <dbReference type="EMBL" id="SDL98240.1"/>
    </source>
</evidence>
<protein>
    <submittedName>
        <fullName evidence="3">Ion channel</fullName>
    </submittedName>
</protein>
<evidence type="ECO:0000313" key="4">
    <source>
        <dbReference type="Proteomes" id="UP000199226"/>
    </source>
</evidence>
<dbReference type="Pfam" id="PF07885">
    <property type="entry name" value="Ion_trans_2"/>
    <property type="match status" value="1"/>
</dbReference>
<organism evidence="3 4">
    <name type="scientific">Daejeonella rubra</name>
    <dbReference type="NCBI Taxonomy" id="990371"/>
    <lineage>
        <taxon>Bacteria</taxon>
        <taxon>Pseudomonadati</taxon>
        <taxon>Bacteroidota</taxon>
        <taxon>Sphingobacteriia</taxon>
        <taxon>Sphingobacteriales</taxon>
        <taxon>Sphingobacteriaceae</taxon>
        <taxon>Daejeonella</taxon>
    </lineage>
</organism>
<keyword evidence="1" id="KW-0812">Transmembrane</keyword>
<feature type="transmembrane region" description="Helical" evidence="1">
    <location>
        <begin position="130"/>
        <end position="152"/>
    </location>
</feature>
<dbReference type="SUPFAM" id="SSF81324">
    <property type="entry name" value="Voltage-gated potassium channels"/>
    <property type="match status" value="1"/>
</dbReference>
<keyword evidence="4" id="KW-1185">Reference proteome</keyword>
<keyword evidence="1" id="KW-0472">Membrane</keyword>
<dbReference type="InterPro" id="IPR013099">
    <property type="entry name" value="K_chnl_dom"/>
</dbReference>
<dbReference type="RefSeq" id="WP_143007695.1">
    <property type="nucleotide sequence ID" value="NZ_FNHH01000004.1"/>
</dbReference>
<dbReference type="Gene3D" id="1.10.287.70">
    <property type="match status" value="1"/>
</dbReference>
<proteinExistence type="predicted"/>
<dbReference type="STRING" id="990371.SAMN05421813_104134"/>
<dbReference type="EMBL" id="FNHH01000004">
    <property type="protein sequence ID" value="SDL98240.1"/>
    <property type="molecule type" value="Genomic_DNA"/>
</dbReference>
<name>A0A1G9PHI1_9SPHI</name>
<feature type="domain" description="Potassium channel" evidence="2">
    <location>
        <begin position="142"/>
        <end position="211"/>
    </location>
</feature>
<feature type="transmembrane region" description="Helical" evidence="1">
    <location>
        <begin position="190"/>
        <end position="211"/>
    </location>
</feature>
<evidence type="ECO:0000256" key="1">
    <source>
        <dbReference type="SAM" id="Phobius"/>
    </source>
</evidence>